<evidence type="ECO:0008006" key="3">
    <source>
        <dbReference type="Google" id="ProtNLM"/>
    </source>
</evidence>
<dbReference type="RefSeq" id="WP_214056766.1">
    <property type="nucleotide sequence ID" value="NZ_BAAAHS010000069.1"/>
</dbReference>
<accession>A0ABX8ELI9</accession>
<reference evidence="1 2" key="1">
    <citation type="submission" date="2021-05" db="EMBL/GenBank/DDBJ databases">
        <title>Complete genome of Nocardioides aquaticus KCTC 9944T isolated from meromictic and hypersaline Ekho Lake, Antarctica.</title>
        <authorList>
            <person name="Hwang K."/>
            <person name="Kim K.M."/>
            <person name="Choe H."/>
        </authorList>
    </citation>
    <scope>NUCLEOTIDE SEQUENCE [LARGE SCALE GENOMIC DNA]</scope>
    <source>
        <strain evidence="1 2">KCTC 9944</strain>
    </source>
</reference>
<sequence>MDHTTERAPIPVRRRFAALVAVVAACAAGPLLLVPPGAPAAAAERSGAGTSVAATAAGRELVLDLDAGAAGGEGTPVPTAGTVATAAEIRTHASGVATAVRHRGAGRALRLPAFAAAADRETVPVAVLAVTPTGTRSLDPGSGDFVFGASVRVDRTSTGTTTDNGDNVVQRGLIGSPAQMKLQVDGRRPACRVKGADGEVQVTADRRLRAGRWYDLSCRRAGDTVTLVQRGVGADGVVVRQRWTRRGPTGSLSALGRGVPLTVGGKTDATGAPLTAGADPLNGSVDDIYLDLLR</sequence>
<gene>
    <name evidence="1" type="ORF">ENKNEFLB_03793</name>
</gene>
<dbReference type="PROSITE" id="PS51257">
    <property type="entry name" value="PROKAR_LIPOPROTEIN"/>
    <property type="match status" value="1"/>
</dbReference>
<protein>
    <recommendedName>
        <fullName evidence="3">LamG domain-containing protein</fullName>
    </recommendedName>
</protein>
<dbReference type="Proteomes" id="UP000679307">
    <property type="component" value="Chromosome"/>
</dbReference>
<dbReference type="SUPFAM" id="SSF49899">
    <property type="entry name" value="Concanavalin A-like lectins/glucanases"/>
    <property type="match status" value="1"/>
</dbReference>
<dbReference type="InterPro" id="IPR013320">
    <property type="entry name" value="ConA-like_dom_sf"/>
</dbReference>
<keyword evidence="2" id="KW-1185">Reference proteome</keyword>
<proteinExistence type="predicted"/>
<organism evidence="1 2">
    <name type="scientific">Nocardioides aquaticus</name>
    <dbReference type="NCBI Taxonomy" id="160826"/>
    <lineage>
        <taxon>Bacteria</taxon>
        <taxon>Bacillati</taxon>
        <taxon>Actinomycetota</taxon>
        <taxon>Actinomycetes</taxon>
        <taxon>Propionibacteriales</taxon>
        <taxon>Nocardioidaceae</taxon>
        <taxon>Nocardioides</taxon>
    </lineage>
</organism>
<dbReference type="InterPro" id="IPR006311">
    <property type="entry name" value="TAT_signal"/>
</dbReference>
<dbReference type="EMBL" id="CP075371">
    <property type="protein sequence ID" value="QVT81384.1"/>
    <property type="molecule type" value="Genomic_DNA"/>
</dbReference>
<dbReference type="Gene3D" id="2.60.120.200">
    <property type="match status" value="1"/>
</dbReference>
<name>A0ABX8ELI9_9ACTN</name>
<evidence type="ECO:0000313" key="1">
    <source>
        <dbReference type="EMBL" id="QVT81384.1"/>
    </source>
</evidence>
<evidence type="ECO:0000313" key="2">
    <source>
        <dbReference type="Proteomes" id="UP000679307"/>
    </source>
</evidence>
<dbReference type="PROSITE" id="PS51318">
    <property type="entry name" value="TAT"/>
    <property type="match status" value="1"/>
</dbReference>